<evidence type="ECO:0000256" key="3">
    <source>
        <dbReference type="ARBA" id="ARBA00010766"/>
    </source>
</evidence>
<comment type="pathway">
    <text evidence="2 8">Cofactor biosynthesis; ubiquinone biosynthesis.</text>
</comment>
<evidence type="ECO:0000259" key="11">
    <source>
        <dbReference type="Pfam" id="PF21392"/>
    </source>
</evidence>
<feature type="domain" description="COQ9 C-terminal" evidence="10">
    <location>
        <begin position="204"/>
        <end position="272"/>
    </location>
</feature>
<dbReference type="GO" id="GO:0008289">
    <property type="term" value="F:lipid binding"/>
    <property type="evidence" value="ECO:0007669"/>
    <property type="project" value="UniProtKB-UniRule"/>
</dbReference>
<dbReference type="Pfam" id="PF08511">
    <property type="entry name" value="COQ9"/>
    <property type="match status" value="1"/>
</dbReference>
<feature type="domain" description="Ubiquinone biosynthesis protein COQ9 HTH" evidence="11">
    <location>
        <begin position="95"/>
        <end position="120"/>
    </location>
</feature>
<evidence type="ECO:0000256" key="4">
    <source>
        <dbReference type="ARBA" id="ARBA00022688"/>
    </source>
</evidence>
<dbReference type="GO" id="GO:0006744">
    <property type="term" value="P:ubiquinone biosynthetic process"/>
    <property type="evidence" value="ECO:0007669"/>
    <property type="project" value="UniProtKB-UniRule"/>
</dbReference>
<dbReference type="GO" id="GO:0005743">
    <property type="term" value="C:mitochondrial inner membrane"/>
    <property type="evidence" value="ECO:0007669"/>
    <property type="project" value="TreeGrafter"/>
</dbReference>
<evidence type="ECO:0000256" key="5">
    <source>
        <dbReference type="ARBA" id="ARBA00022946"/>
    </source>
</evidence>
<protein>
    <recommendedName>
        <fullName evidence="8">Ubiquinone biosynthesis protein</fullName>
    </recommendedName>
</protein>
<dbReference type="InterPro" id="IPR013718">
    <property type="entry name" value="COQ9_C"/>
</dbReference>
<sequence length="304" mass="34563">MNIIRWSFANGIRRTRWLSISSPIHRDLNNPLLFHPSQSPLPSNNRPLPYNLRALSDKTSSSIHDDVKPEPTQTVSQEQQTEEEKKTNHDIKDDQTRVLQAALEHVPTLGWTEAAMVAGAREVDLSPSIVGAFPRKEAALVEYFMDDCLQRLLGEIESREEELSNLVFHDRIAKIIRIRLEMQVPYISKWPQALSIQANPLNLPTSFKQRAVLVDEIWHAAGDRSTDLDWYAKRTLLGGIYAATELYMLTDYSPEFRNTWIFLDRRVSDAVDCRKTAQEAAQLATAIGAGIGNTVQAFLRRQTQ</sequence>
<keyword evidence="6 8" id="KW-0446">Lipid-binding</keyword>
<keyword evidence="5" id="KW-0809">Transit peptide</keyword>
<comment type="subcellular location">
    <subcellularLocation>
        <location evidence="1 8">Mitochondrion</location>
    </subcellularLocation>
</comment>
<evidence type="ECO:0000313" key="12">
    <source>
        <dbReference type="EMBL" id="ABK21179.1"/>
    </source>
</evidence>
<dbReference type="NCBIfam" id="TIGR02396">
    <property type="entry name" value="diverge_rpsU"/>
    <property type="match status" value="1"/>
</dbReference>
<accession>A9NKL8</accession>
<proteinExistence type="evidence at transcript level"/>
<evidence type="ECO:0000256" key="6">
    <source>
        <dbReference type="ARBA" id="ARBA00023121"/>
    </source>
</evidence>
<organism evidence="12">
    <name type="scientific">Picea sitchensis</name>
    <name type="common">Sitka spruce</name>
    <name type="synonym">Pinus sitchensis</name>
    <dbReference type="NCBI Taxonomy" id="3332"/>
    <lineage>
        <taxon>Eukaryota</taxon>
        <taxon>Viridiplantae</taxon>
        <taxon>Streptophyta</taxon>
        <taxon>Embryophyta</taxon>
        <taxon>Tracheophyta</taxon>
        <taxon>Spermatophyta</taxon>
        <taxon>Pinopsida</taxon>
        <taxon>Pinidae</taxon>
        <taxon>Conifers I</taxon>
        <taxon>Pinales</taxon>
        <taxon>Pinaceae</taxon>
        <taxon>Picea</taxon>
    </lineage>
</organism>
<dbReference type="PANTHER" id="PTHR21427">
    <property type="entry name" value="UBIQUINONE BIOSYNTHESIS PROTEIN COQ9, MITOCHONDRIAL"/>
    <property type="match status" value="1"/>
</dbReference>
<evidence type="ECO:0000256" key="9">
    <source>
        <dbReference type="SAM" id="MobiDB-lite"/>
    </source>
</evidence>
<name>A9NKL8_PICSI</name>
<dbReference type="OMA" id="CAGFGWN"/>
<dbReference type="AlphaFoldDB" id="A9NKL8"/>
<dbReference type="FunFam" id="1.10.357.10:FF:000004">
    <property type="entry name" value="Ubiquinone biosynthesis protein COQ9, mitochondrial"/>
    <property type="match status" value="1"/>
</dbReference>
<feature type="compositionally biased region" description="Basic and acidic residues" evidence="9">
    <location>
        <begin position="82"/>
        <end position="91"/>
    </location>
</feature>
<dbReference type="UniPathway" id="UPA00232"/>
<dbReference type="InterPro" id="IPR048674">
    <property type="entry name" value="COQ9_HTH"/>
</dbReference>
<feature type="region of interest" description="Disordered" evidence="9">
    <location>
        <begin position="59"/>
        <end position="91"/>
    </location>
</feature>
<evidence type="ECO:0000256" key="8">
    <source>
        <dbReference type="RuleBase" id="RU366063"/>
    </source>
</evidence>
<evidence type="ECO:0000256" key="7">
    <source>
        <dbReference type="ARBA" id="ARBA00023128"/>
    </source>
</evidence>
<keyword evidence="4 8" id="KW-0831">Ubiquinone biosynthesis</keyword>
<reference evidence="12" key="1">
    <citation type="journal article" date="2008" name="BMC Genomics">
        <title>A conifer genomics resource of 200,000 spruce (Picea spp.) ESTs and 6,464 high-quality, sequence-finished full-length cDNAs for Sitka spruce (Picea sitchensis).</title>
        <authorList>
            <person name="Ralph S.G."/>
            <person name="Chun H.J."/>
            <person name="Kolosova N."/>
            <person name="Cooper D."/>
            <person name="Oddy C."/>
            <person name="Ritland C.E."/>
            <person name="Kirkpatrick R."/>
            <person name="Moore R."/>
            <person name="Barber S."/>
            <person name="Holt R.A."/>
            <person name="Jones S.J."/>
            <person name="Marra M.A."/>
            <person name="Douglas C.J."/>
            <person name="Ritland K."/>
            <person name="Bohlmann J."/>
        </authorList>
    </citation>
    <scope>NUCLEOTIDE SEQUENCE</scope>
    <source>
        <tissue evidence="12">Green portion of the leader tissue</tissue>
    </source>
</reference>
<dbReference type="InterPro" id="IPR012762">
    <property type="entry name" value="Ubiq_biosynth_COQ9"/>
</dbReference>
<dbReference type="PANTHER" id="PTHR21427:SF19">
    <property type="entry name" value="UBIQUINONE BIOSYNTHESIS PROTEIN COQ9, MITOCHONDRIAL"/>
    <property type="match status" value="1"/>
</dbReference>
<evidence type="ECO:0000259" key="10">
    <source>
        <dbReference type="Pfam" id="PF08511"/>
    </source>
</evidence>
<evidence type="ECO:0000256" key="1">
    <source>
        <dbReference type="ARBA" id="ARBA00004173"/>
    </source>
</evidence>
<dbReference type="Gene3D" id="1.10.357.10">
    <property type="entry name" value="Tetracycline Repressor, domain 2"/>
    <property type="match status" value="1"/>
</dbReference>
<comment type="function">
    <text evidence="8">Membrane-associated protein that warps the membrane surface to access and bind aromatic isoprenes with high specificity, including ubiquinone (CoQ) isoprene intermediates and presents them directly to Coq7, therefore facilitating the Coq7-mediated hydroxylase step. Participates in the biosynthesis of coenzyme Q, also named ubiquinone, an essential lipid-soluble electron transporter for aerobic cellular respiration.</text>
</comment>
<dbReference type="Pfam" id="PF21392">
    <property type="entry name" value="COQ9_N"/>
    <property type="match status" value="1"/>
</dbReference>
<keyword evidence="7 8" id="KW-0496">Mitochondrion</keyword>
<evidence type="ECO:0000256" key="2">
    <source>
        <dbReference type="ARBA" id="ARBA00004749"/>
    </source>
</evidence>
<dbReference type="EMBL" id="EF081798">
    <property type="protein sequence ID" value="ABK21179.1"/>
    <property type="molecule type" value="mRNA"/>
</dbReference>
<comment type="similarity">
    <text evidence="3 8">Belongs to the COQ9 family.</text>
</comment>